<protein>
    <submittedName>
        <fullName evidence="1">Uncharacterized protein</fullName>
    </submittedName>
</protein>
<organism evidence="1 2">
    <name type="scientific">Tectimicrobiota bacterium</name>
    <dbReference type="NCBI Taxonomy" id="2528274"/>
    <lineage>
        <taxon>Bacteria</taxon>
        <taxon>Pseudomonadati</taxon>
        <taxon>Nitrospinota/Tectimicrobiota group</taxon>
        <taxon>Candidatus Tectimicrobiota</taxon>
    </lineage>
</organism>
<reference evidence="1" key="1">
    <citation type="submission" date="2020-07" db="EMBL/GenBank/DDBJ databases">
        <title>Huge and variable diversity of episymbiotic CPR bacteria and DPANN archaea in groundwater ecosystems.</title>
        <authorList>
            <person name="He C.Y."/>
            <person name="Keren R."/>
            <person name="Whittaker M."/>
            <person name="Farag I.F."/>
            <person name="Doudna J."/>
            <person name="Cate J.H.D."/>
            <person name="Banfield J.F."/>
        </authorList>
    </citation>
    <scope>NUCLEOTIDE SEQUENCE</scope>
    <source>
        <strain evidence="1">NC_groundwater_672_Ag_B-0.1um_62_36</strain>
    </source>
</reference>
<proteinExistence type="predicted"/>
<comment type="caution">
    <text evidence="1">The sequence shown here is derived from an EMBL/GenBank/DDBJ whole genome shotgun (WGS) entry which is preliminary data.</text>
</comment>
<dbReference type="AlphaFoldDB" id="A0A932CM23"/>
<name>A0A932CM23_UNCTE</name>
<accession>A0A932CM23</accession>
<dbReference type="EMBL" id="JACPRF010000100">
    <property type="protein sequence ID" value="MBI2875891.1"/>
    <property type="molecule type" value="Genomic_DNA"/>
</dbReference>
<sequence length="132" mass="15453">MPSPWTPEDALSQWEGEELEELRGFRTVMERLDPENGLKFLILFLLHEWEPMGYEWSEIGGFLADPDADLAPGWAEVCYRFSLSRVVPRHWSEVCERFRTPPPKLTKTALKQWYHRAWEQITFSGALRSNVG</sequence>
<dbReference type="Proteomes" id="UP000769766">
    <property type="component" value="Unassembled WGS sequence"/>
</dbReference>
<evidence type="ECO:0000313" key="1">
    <source>
        <dbReference type="EMBL" id="MBI2875891.1"/>
    </source>
</evidence>
<evidence type="ECO:0000313" key="2">
    <source>
        <dbReference type="Proteomes" id="UP000769766"/>
    </source>
</evidence>
<gene>
    <name evidence="1" type="ORF">HYY20_03315</name>
</gene>